<dbReference type="EMBL" id="FQUY01000013">
    <property type="protein sequence ID" value="SHF16765.1"/>
    <property type="molecule type" value="Genomic_DNA"/>
</dbReference>
<feature type="transmembrane region" description="Helical" evidence="1">
    <location>
        <begin position="194"/>
        <end position="223"/>
    </location>
</feature>
<gene>
    <name evidence="2" type="ORF">SAMN02745133_01986</name>
</gene>
<keyword evidence="1" id="KW-0812">Transmembrane</keyword>
<feature type="transmembrane region" description="Helical" evidence="1">
    <location>
        <begin position="272"/>
        <end position="290"/>
    </location>
</feature>
<organism evidence="2 3">
    <name type="scientific">Desulforamulus putei DSM 12395</name>
    <dbReference type="NCBI Taxonomy" id="1121429"/>
    <lineage>
        <taxon>Bacteria</taxon>
        <taxon>Bacillati</taxon>
        <taxon>Bacillota</taxon>
        <taxon>Clostridia</taxon>
        <taxon>Eubacteriales</taxon>
        <taxon>Peptococcaceae</taxon>
        <taxon>Desulforamulus</taxon>
    </lineage>
</organism>
<keyword evidence="1" id="KW-1133">Transmembrane helix</keyword>
<reference evidence="3" key="1">
    <citation type="submission" date="2016-11" db="EMBL/GenBank/DDBJ databases">
        <authorList>
            <person name="Varghese N."/>
            <person name="Submissions S."/>
        </authorList>
    </citation>
    <scope>NUCLEOTIDE SEQUENCE [LARGE SCALE GENOMIC DNA]</scope>
    <source>
        <strain evidence="3">DSM 12395</strain>
    </source>
</reference>
<evidence type="ECO:0000256" key="1">
    <source>
        <dbReference type="SAM" id="Phobius"/>
    </source>
</evidence>
<keyword evidence="3" id="KW-1185">Reference proteome</keyword>
<keyword evidence="1" id="KW-0472">Membrane</keyword>
<feature type="transmembrane region" description="Helical" evidence="1">
    <location>
        <begin position="244"/>
        <end position="266"/>
    </location>
</feature>
<proteinExistence type="predicted"/>
<feature type="transmembrane region" description="Helical" evidence="1">
    <location>
        <begin position="151"/>
        <end position="171"/>
    </location>
</feature>
<dbReference type="STRING" id="1121429.SAMN02745133_01986"/>
<accession>A0A1M4ZFK8</accession>
<protein>
    <submittedName>
        <fullName evidence="2">Uncharacterized protein</fullName>
    </submittedName>
</protein>
<evidence type="ECO:0000313" key="2">
    <source>
        <dbReference type="EMBL" id="SHF16765.1"/>
    </source>
</evidence>
<evidence type="ECO:0000313" key="3">
    <source>
        <dbReference type="Proteomes" id="UP000184148"/>
    </source>
</evidence>
<dbReference type="AlphaFoldDB" id="A0A1M4ZFK8"/>
<sequence>MREQFRCQKPCDKNNFFNTCFLKGINTYLHFFNNKFSSFFKAVIDNKGERCHLNFPSVFFNTSSVTNKAEGNQIKAVNEINNRNTYKEYKSESIIQGNFIKQTNKNDKRNYNYYQMAVSMNKKIPKRESKYTRMVRNIKSRNGTGFSKEDVIRILFVPLLPLLAFYIWNIFSEHNFSPFTFIKNLTVFGLKDDQHLICLCSLLLGLIQLVVGLAALLLVSLLTKNKPLYKLYPEKYAVRIECRYRYWDSFSWICCCLMPAIIPAIILIKYLSFKILLIWLIPYLFFTSAIQWEEIWEDKICSKDSAEMYLTLFQNTRKT</sequence>
<dbReference type="Proteomes" id="UP000184148">
    <property type="component" value="Unassembled WGS sequence"/>
</dbReference>
<name>A0A1M4ZFK8_9FIRM</name>